<accession>A0A5K0VMW9</accession>
<evidence type="ECO:0000256" key="6">
    <source>
        <dbReference type="ARBA" id="ARBA00022777"/>
    </source>
</evidence>
<evidence type="ECO:0000259" key="11">
    <source>
        <dbReference type="PROSITE" id="PS50011"/>
    </source>
</evidence>
<dbReference type="FunFam" id="1.10.510.10:FF:000294">
    <property type="entry name" value="Serine/threonine-protein kinase OXI1"/>
    <property type="match status" value="1"/>
</dbReference>
<dbReference type="GO" id="GO:0005524">
    <property type="term" value="F:ATP binding"/>
    <property type="evidence" value="ECO:0007669"/>
    <property type="project" value="UniProtKB-KW"/>
</dbReference>
<organism evidence="12">
    <name type="scientific">Nymphaea colorata</name>
    <name type="common">pocket water lily</name>
    <dbReference type="NCBI Taxonomy" id="210225"/>
    <lineage>
        <taxon>Eukaryota</taxon>
        <taxon>Viridiplantae</taxon>
        <taxon>Streptophyta</taxon>
        <taxon>Embryophyta</taxon>
        <taxon>Tracheophyta</taxon>
        <taxon>Spermatophyta</taxon>
        <taxon>Magnoliopsida</taxon>
        <taxon>Nymphaeales</taxon>
        <taxon>Nymphaeaceae</taxon>
        <taxon>Nymphaea</taxon>
    </lineage>
</organism>
<name>A0A5K0VMW9_9MAGN</name>
<dbReference type="InterPro" id="IPR000719">
    <property type="entry name" value="Prot_kinase_dom"/>
</dbReference>
<dbReference type="EC" id="2.7.11.1" evidence="2"/>
<feature type="compositionally biased region" description="Low complexity" evidence="10">
    <location>
        <begin position="409"/>
        <end position="423"/>
    </location>
</feature>
<feature type="region of interest" description="Disordered" evidence="10">
    <location>
        <begin position="199"/>
        <end position="220"/>
    </location>
</feature>
<keyword evidence="3" id="KW-0723">Serine/threonine-protein kinase</keyword>
<keyword evidence="6" id="KW-0418">Kinase</keyword>
<dbReference type="Gramene" id="NC1G0103320.1">
    <property type="protein sequence ID" value="NC1G0103320.1:cds"/>
    <property type="gene ID" value="NC1G0103320"/>
</dbReference>
<sequence length="433" mass="47655">MSNRLDLNKLVARKVLGRGALGTVFLVTTTADGINSPPSSSSSSPFAIKIVDKATLQGKFDAARRARWEVDVLSNLHHPFLPSLLATLDADADDDDGFSGWAIPFCPGGDLNVLRQRQSDRVFSPSVIRFYLAELVLALEYLHAHRVVYRDLKPENVLIQESGHIMLTDFDLSKMLPLPPADLVQAVPSDKNLHVPAKMINGDGNNNDNGVPKRQKKKKTRGHCRSLTRLVTAASAKVTPTAHAAAKRRSTVVPRVAAPPCCGVERTNSFVGTEEYVAPEVVRGHGHAFPVDWWALGVLAYEMLYGRTPFRGANRKETFLNVLTRAPSFVGPATGTAARLRDLIFRLLEKDPARRLGSGGAVEVKRHEFFRGLDWEGIADISRPPFIVEQQPELEEQVDIREFFRKRNAPAAATPSLSPSPSTRQPEPGVPEF</sequence>
<evidence type="ECO:0000256" key="5">
    <source>
        <dbReference type="ARBA" id="ARBA00022741"/>
    </source>
</evidence>
<dbReference type="InterPro" id="IPR008271">
    <property type="entry name" value="Ser/Thr_kinase_AS"/>
</dbReference>
<dbReference type="PROSITE" id="PS50011">
    <property type="entry name" value="PROTEIN_KINASE_DOM"/>
    <property type="match status" value="1"/>
</dbReference>
<dbReference type="OrthoDB" id="432483at2759"/>
<evidence type="ECO:0000256" key="1">
    <source>
        <dbReference type="ARBA" id="ARBA00009903"/>
    </source>
</evidence>
<keyword evidence="7" id="KW-0067">ATP-binding</keyword>
<protein>
    <recommendedName>
        <fullName evidence="2">non-specific serine/threonine protein kinase</fullName>
        <ecNumber evidence="2">2.7.11.1</ecNumber>
    </recommendedName>
</protein>
<keyword evidence="5" id="KW-0547">Nucleotide-binding</keyword>
<feature type="domain" description="Protein kinase" evidence="11">
    <location>
        <begin position="10"/>
        <end position="370"/>
    </location>
</feature>
<evidence type="ECO:0000256" key="9">
    <source>
        <dbReference type="ARBA" id="ARBA00048679"/>
    </source>
</evidence>
<evidence type="ECO:0000256" key="2">
    <source>
        <dbReference type="ARBA" id="ARBA00012513"/>
    </source>
</evidence>
<evidence type="ECO:0000313" key="12">
    <source>
        <dbReference type="EMBL" id="VVV41574.1"/>
    </source>
</evidence>
<feature type="region of interest" description="Disordered" evidence="10">
    <location>
        <begin position="409"/>
        <end position="433"/>
    </location>
</feature>
<proteinExistence type="inferred from homology"/>
<dbReference type="InterPro" id="IPR011009">
    <property type="entry name" value="Kinase-like_dom_sf"/>
</dbReference>
<dbReference type="AlphaFoldDB" id="A0A5K0VMW9"/>
<dbReference type="Pfam" id="PF00069">
    <property type="entry name" value="Pkinase"/>
    <property type="match status" value="2"/>
</dbReference>
<evidence type="ECO:0000256" key="3">
    <source>
        <dbReference type="ARBA" id="ARBA00022527"/>
    </source>
</evidence>
<dbReference type="Gene3D" id="1.10.510.10">
    <property type="entry name" value="Transferase(Phosphotransferase) domain 1"/>
    <property type="match status" value="2"/>
</dbReference>
<comment type="catalytic activity">
    <reaction evidence="9">
        <text>L-seryl-[protein] + ATP = O-phospho-L-seryl-[protein] + ADP + H(+)</text>
        <dbReference type="Rhea" id="RHEA:17989"/>
        <dbReference type="Rhea" id="RHEA-COMP:9863"/>
        <dbReference type="Rhea" id="RHEA-COMP:11604"/>
        <dbReference type="ChEBI" id="CHEBI:15378"/>
        <dbReference type="ChEBI" id="CHEBI:29999"/>
        <dbReference type="ChEBI" id="CHEBI:30616"/>
        <dbReference type="ChEBI" id="CHEBI:83421"/>
        <dbReference type="ChEBI" id="CHEBI:456216"/>
        <dbReference type="EC" id="2.7.11.1"/>
    </reaction>
</comment>
<dbReference type="FunFam" id="1.10.510.10:FF:000312">
    <property type="entry name" value="Serine/threonine-protein kinase OXI1"/>
    <property type="match status" value="1"/>
</dbReference>
<evidence type="ECO:0000256" key="4">
    <source>
        <dbReference type="ARBA" id="ARBA00022679"/>
    </source>
</evidence>
<evidence type="ECO:0000256" key="7">
    <source>
        <dbReference type="ARBA" id="ARBA00022840"/>
    </source>
</evidence>
<comment type="catalytic activity">
    <reaction evidence="8">
        <text>L-threonyl-[protein] + ATP = O-phospho-L-threonyl-[protein] + ADP + H(+)</text>
        <dbReference type="Rhea" id="RHEA:46608"/>
        <dbReference type="Rhea" id="RHEA-COMP:11060"/>
        <dbReference type="Rhea" id="RHEA-COMP:11605"/>
        <dbReference type="ChEBI" id="CHEBI:15378"/>
        <dbReference type="ChEBI" id="CHEBI:30013"/>
        <dbReference type="ChEBI" id="CHEBI:30616"/>
        <dbReference type="ChEBI" id="CHEBI:61977"/>
        <dbReference type="ChEBI" id="CHEBI:456216"/>
        <dbReference type="EC" id="2.7.11.1"/>
    </reaction>
</comment>
<dbReference type="EMBL" id="LR721774">
    <property type="protein sequence ID" value="VVV41574.1"/>
    <property type="molecule type" value="Genomic_DNA"/>
</dbReference>
<gene>
    <name evidence="12" type="ORF">NYM_LOCUS793</name>
</gene>
<feature type="compositionally biased region" description="Low complexity" evidence="10">
    <location>
        <begin position="201"/>
        <end position="210"/>
    </location>
</feature>
<dbReference type="GO" id="GO:0004674">
    <property type="term" value="F:protein serine/threonine kinase activity"/>
    <property type="evidence" value="ECO:0007669"/>
    <property type="project" value="UniProtKB-KW"/>
</dbReference>
<reference evidence="12" key="1">
    <citation type="submission" date="2019-09" db="EMBL/GenBank/DDBJ databases">
        <authorList>
            <person name="Zhang L."/>
        </authorList>
    </citation>
    <scope>NUCLEOTIDE SEQUENCE</scope>
</reference>
<keyword evidence="4" id="KW-0808">Transferase</keyword>
<dbReference type="SMART" id="SM00220">
    <property type="entry name" value="S_TKc"/>
    <property type="match status" value="1"/>
</dbReference>
<dbReference type="PROSITE" id="PS00108">
    <property type="entry name" value="PROTEIN_KINASE_ST"/>
    <property type="match status" value="1"/>
</dbReference>
<dbReference type="OMA" id="PPEDNIF"/>
<comment type="similarity">
    <text evidence="1">Belongs to the protein kinase superfamily. AGC Ser/Thr protein kinase family.</text>
</comment>
<dbReference type="SUPFAM" id="SSF56112">
    <property type="entry name" value="Protein kinase-like (PK-like)"/>
    <property type="match status" value="1"/>
</dbReference>
<dbReference type="Gene3D" id="3.30.200.20">
    <property type="entry name" value="Phosphorylase Kinase, domain 1"/>
    <property type="match status" value="1"/>
</dbReference>
<evidence type="ECO:0000256" key="10">
    <source>
        <dbReference type="SAM" id="MobiDB-lite"/>
    </source>
</evidence>
<dbReference type="PANTHER" id="PTHR45637">
    <property type="entry name" value="FLIPPASE KINASE 1-RELATED"/>
    <property type="match status" value="1"/>
</dbReference>
<evidence type="ECO:0000256" key="8">
    <source>
        <dbReference type="ARBA" id="ARBA00047899"/>
    </source>
</evidence>